<dbReference type="InterPro" id="IPR016185">
    <property type="entry name" value="PreATP-grasp_dom_sf"/>
</dbReference>
<organism evidence="17 18">
    <name type="scientific">Heligmosomoides polygyrus</name>
    <name type="common">Parasitic roundworm</name>
    <dbReference type="NCBI Taxonomy" id="6339"/>
    <lineage>
        <taxon>Eukaryota</taxon>
        <taxon>Metazoa</taxon>
        <taxon>Ecdysozoa</taxon>
        <taxon>Nematoda</taxon>
        <taxon>Chromadorea</taxon>
        <taxon>Rhabditida</taxon>
        <taxon>Rhabditina</taxon>
        <taxon>Rhabditomorpha</taxon>
        <taxon>Strongyloidea</taxon>
        <taxon>Heligmosomidae</taxon>
        <taxon>Heligmosomoides</taxon>
    </lineage>
</organism>
<dbReference type="FunFam" id="3.40.50.1760:FF:000006">
    <property type="entry name" value="Glutathione synthetase"/>
    <property type="match status" value="1"/>
</dbReference>
<evidence type="ECO:0000256" key="8">
    <source>
        <dbReference type="ARBA" id="ARBA00022741"/>
    </source>
</evidence>
<dbReference type="InterPro" id="IPR037013">
    <property type="entry name" value="GSH-S_sub-bd_sf"/>
</dbReference>
<name>A0A183G2H4_HELPZ</name>
<sequence length="442" mass="50047">MRTKEHKDRSDICQTAPFALLPTPFPRKLFEQAINVQNLMASLYHEIAYDYDFLIECHKDVVKTDAFTRGLIDILKQIRDEGGKTLVLQRSDYMCHKDPFTCEYHLKQVILLIRCLAGFASLQVTKLHRRTMLELGYDKETVEKAIPKNEPIKLIAEGLFKAWSLFPSDSVLLVVVEDENQNQIDQRHVEYALEELGVPIDQIVRRTLTECEQCLSLSSDRHLLLSGSRVAVVYFRAGYVPDNYPTEKEWAARLIMERSDAIKSPWIGLQVANTKKTQQVLSEDGVVERFIGHPREAAAIRATFAGLWAIDDRSPITEKLVKSAIAHPSRFVLKPQLEGGAGNFYGEQMVEKLRTMTDDERSAHILMERIQPIVAENYLVRALQPVQLSSVVSELGVYGYALGDRGIAEVRQGGHLLRTKGEKVDEVGGQRNISGCRTRLSI</sequence>
<dbReference type="EC" id="6.3.2.3" evidence="3 12"/>
<dbReference type="FunFam" id="3.30.1490.50:FF:000002">
    <property type="entry name" value="Glutathione synthetase"/>
    <property type="match status" value="1"/>
</dbReference>
<protein>
    <recommendedName>
        <fullName evidence="4 12">Glutathione synthetase</fullName>
        <shortName evidence="12">GSH-S</shortName>
        <ecNumber evidence="3 12">6.3.2.3</ecNumber>
    </recommendedName>
</protein>
<dbReference type="InterPro" id="IPR014042">
    <property type="entry name" value="Glutathione_synthase_a-hlx"/>
</dbReference>
<feature type="binding site" evidence="13">
    <location>
        <position position="394"/>
    </location>
    <ligand>
        <name>ATP</name>
        <dbReference type="ChEBI" id="CHEBI:30616"/>
    </ligand>
</feature>
<dbReference type="OrthoDB" id="2020073at2759"/>
<evidence type="ECO:0000256" key="3">
    <source>
        <dbReference type="ARBA" id="ARBA00012214"/>
    </source>
</evidence>
<dbReference type="Gene3D" id="3.30.1490.50">
    <property type="match status" value="1"/>
</dbReference>
<feature type="binding site" evidence="13">
    <location>
        <begin position="334"/>
        <end position="343"/>
    </location>
    <ligand>
        <name>ATP</name>
        <dbReference type="ChEBI" id="CHEBI:30616"/>
    </ligand>
</feature>
<proteinExistence type="inferred from homology"/>
<dbReference type="InterPro" id="IPR005615">
    <property type="entry name" value="Glutathione_synthase"/>
</dbReference>
<evidence type="ECO:0000256" key="9">
    <source>
        <dbReference type="ARBA" id="ARBA00022840"/>
    </source>
</evidence>
<dbReference type="Proteomes" id="UP000050761">
    <property type="component" value="Unassembled WGS sequence"/>
</dbReference>
<keyword evidence="5 12" id="KW-0436">Ligase</keyword>
<gene>
    <name evidence="16" type="ORF">HPBE_LOCUS15500</name>
</gene>
<feature type="binding site" evidence="13">
    <location>
        <position position="426"/>
    </location>
    <ligand>
        <name>ATP</name>
        <dbReference type="ChEBI" id="CHEBI:30616"/>
    </ligand>
</feature>
<keyword evidence="6 12" id="KW-0317">Glutathione biosynthesis</keyword>
<reference evidence="18" key="2">
    <citation type="submission" date="2019-09" db="UniProtKB">
        <authorList>
            <consortium name="WormBaseParasite"/>
        </authorList>
    </citation>
    <scope>IDENTIFICATION</scope>
</reference>
<evidence type="ECO:0000256" key="6">
    <source>
        <dbReference type="ARBA" id="ARBA00022684"/>
    </source>
</evidence>
<dbReference type="EMBL" id="UZAH01028886">
    <property type="protein sequence ID" value="VDP02966.1"/>
    <property type="molecule type" value="Genomic_DNA"/>
</dbReference>
<feature type="binding site" evidence="14">
    <location>
        <position position="338"/>
    </location>
    <ligand>
        <name>Mg(2+)</name>
        <dbReference type="ChEBI" id="CHEBI:18420"/>
    </ligand>
</feature>
<evidence type="ECO:0000256" key="7">
    <source>
        <dbReference type="ARBA" id="ARBA00022723"/>
    </source>
</evidence>
<feature type="binding site" evidence="13">
    <location>
        <position position="345"/>
    </location>
    <ligand>
        <name>ATP</name>
        <dbReference type="ChEBI" id="CHEBI:30616"/>
    </ligand>
</feature>
<dbReference type="GO" id="GO:0004363">
    <property type="term" value="F:glutathione synthase activity"/>
    <property type="evidence" value="ECO:0007669"/>
    <property type="project" value="UniProtKB-UniRule"/>
</dbReference>
<dbReference type="SUPFAM" id="SSF52440">
    <property type="entry name" value="PreATP-grasp domain"/>
    <property type="match status" value="1"/>
</dbReference>
<evidence type="ECO:0000259" key="15">
    <source>
        <dbReference type="Pfam" id="PF03199"/>
    </source>
</evidence>
<evidence type="ECO:0000313" key="17">
    <source>
        <dbReference type="Proteomes" id="UP000050761"/>
    </source>
</evidence>
<evidence type="ECO:0000256" key="2">
    <source>
        <dbReference type="ARBA" id="ARBA00010385"/>
    </source>
</evidence>
<keyword evidence="17" id="KW-1185">Reference proteome</keyword>
<dbReference type="GO" id="GO:0005524">
    <property type="term" value="F:ATP binding"/>
    <property type="evidence" value="ECO:0007669"/>
    <property type="project" value="UniProtKB-UniRule"/>
</dbReference>
<feature type="binding site" evidence="13">
    <location>
        <position position="275"/>
    </location>
    <ligand>
        <name>ATP</name>
        <dbReference type="ChEBI" id="CHEBI:30616"/>
    </ligand>
</feature>
<accession>A0A183G2H4</accession>
<comment type="cofactor">
    <cofactor evidence="12 14">
        <name>Mg(2+)</name>
        <dbReference type="ChEBI" id="CHEBI:18420"/>
    </cofactor>
    <text evidence="12 14">Binds 1 Mg(2+) ion per subunit.</text>
</comment>
<dbReference type="GO" id="GO:0000287">
    <property type="term" value="F:magnesium ion binding"/>
    <property type="evidence" value="ECO:0007669"/>
    <property type="project" value="UniProtKB-UniRule"/>
</dbReference>
<dbReference type="InterPro" id="IPR004887">
    <property type="entry name" value="GSH_synth_subst-bd"/>
</dbReference>
<dbReference type="Gene3D" id="1.10.1080.10">
    <property type="entry name" value="Glutathione Synthetase, Chain A, domain 3"/>
    <property type="match status" value="1"/>
</dbReference>
<evidence type="ECO:0000256" key="12">
    <source>
        <dbReference type="PIRNR" id="PIRNR001558"/>
    </source>
</evidence>
<dbReference type="Gene3D" id="3.30.470.20">
    <property type="entry name" value="ATP-grasp fold, B domain"/>
    <property type="match status" value="1"/>
</dbReference>
<dbReference type="GO" id="GO:0043295">
    <property type="term" value="F:glutathione binding"/>
    <property type="evidence" value="ECO:0007669"/>
    <property type="project" value="UniProtKB-UniRule"/>
</dbReference>
<dbReference type="PANTHER" id="PTHR11130:SF0">
    <property type="entry name" value="GLUTATHIONE SYNTHETASE"/>
    <property type="match status" value="1"/>
</dbReference>
<feature type="binding site" evidence="13">
    <location>
        <position position="186"/>
    </location>
    <ligand>
        <name>substrate</name>
    </ligand>
</feature>
<evidence type="ECO:0000256" key="11">
    <source>
        <dbReference type="ARBA" id="ARBA00048871"/>
    </source>
</evidence>
<reference evidence="16 17" key="1">
    <citation type="submission" date="2018-11" db="EMBL/GenBank/DDBJ databases">
        <authorList>
            <consortium name="Pathogen Informatics"/>
        </authorList>
    </citation>
    <scope>NUCLEOTIDE SEQUENCE [LARGE SCALE GENOMIC DNA]</scope>
</reference>
<dbReference type="SUPFAM" id="SSF56059">
    <property type="entry name" value="Glutathione synthetase ATP-binding domain-like"/>
    <property type="match status" value="1"/>
</dbReference>
<evidence type="ECO:0000256" key="4">
    <source>
        <dbReference type="ARBA" id="ARBA00020821"/>
    </source>
</evidence>
<feature type="binding site" evidence="13">
    <location>
        <begin position="367"/>
        <end position="370"/>
    </location>
    <ligand>
        <name>ATP</name>
        <dbReference type="ChEBI" id="CHEBI:30616"/>
    </ligand>
</feature>
<dbReference type="WBParaSite" id="HPBE_0001550101-mRNA-1">
    <property type="protein sequence ID" value="HPBE_0001550101-mRNA-1"/>
    <property type="gene ID" value="HPBE_0001550101"/>
</dbReference>
<dbReference type="Pfam" id="PF03199">
    <property type="entry name" value="GSH_synthase"/>
    <property type="match status" value="1"/>
</dbReference>
<dbReference type="AlphaFoldDB" id="A0A183G2H4"/>
<dbReference type="PANTHER" id="PTHR11130">
    <property type="entry name" value="GLUTATHIONE SYNTHETASE"/>
    <property type="match status" value="1"/>
</dbReference>
<dbReference type="InterPro" id="IPR014049">
    <property type="entry name" value="Glutathione_synthase_N_euk"/>
</dbReference>
<feature type="binding site" evidence="13">
    <location>
        <position position="418"/>
    </location>
    <ligand>
        <name>substrate</name>
    </ligand>
</feature>
<feature type="domain" description="Glutathione synthase substrate-binding" evidence="15">
    <location>
        <begin position="171"/>
        <end position="272"/>
    </location>
</feature>
<evidence type="ECO:0000256" key="5">
    <source>
        <dbReference type="ARBA" id="ARBA00022598"/>
    </source>
</evidence>
<evidence type="ECO:0000256" key="10">
    <source>
        <dbReference type="ARBA" id="ARBA00022842"/>
    </source>
</evidence>
<evidence type="ECO:0000256" key="14">
    <source>
        <dbReference type="PIRSR" id="PIRSR001558-2"/>
    </source>
</evidence>
<feature type="binding site" evidence="13">
    <location>
        <position position="420"/>
    </location>
    <ligand>
        <name>ATP</name>
        <dbReference type="ChEBI" id="CHEBI:30616"/>
    </ligand>
</feature>
<comment type="catalytic activity">
    <reaction evidence="11">
        <text>gamma-L-glutamyl-L-cysteine + glycine + ATP = glutathione + ADP + phosphate + H(+)</text>
        <dbReference type="Rhea" id="RHEA:13557"/>
        <dbReference type="ChEBI" id="CHEBI:15378"/>
        <dbReference type="ChEBI" id="CHEBI:30616"/>
        <dbReference type="ChEBI" id="CHEBI:43474"/>
        <dbReference type="ChEBI" id="CHEBI:57305"/>
        <dbReference type="ChEBI" id="CHEBI:57925"/>
        <dbReference type="ChEBI" id="CHEBI:58173"/>
        <dbReference type="ChEBI" id="CHEBI:456216"/>
        <dbReference type="EC" id="6.3.2.3"/>
    </reaction>
    <physiologicalReaction direction="left-to-right" evidence="11">
        <dbReference type="Rhea" id="RHEA:13558"/>
    </physiologicalReaction>
</comment>
<dbReference type="Pfam" id="PF03917">
    <property type="entry name" value="GSH_synth_ATP"/>
    <property type="match status" value="1"/>
</dbReference>
<keyword evidence="7 12" id="KW-0479">Metal-binding</keyword>
<dbReference type="Gene3D" id="3.30.1490.80">
    <property type="match status" value="1"/>
</dbReference>
<dbReference type="UniPathway" id="UPA00142">
    <property type="reaction ID" value="UER00210"/>
</dbReference>
<dbReference type="InterPro" id="IPR014709">
    <property type="entry name" value="Glutathione_synthase_C_euk"/>
</dbReference>
<evidence type="ECO:0000313" key="18">
    <source>
        <dbReference type="WBParaSite" id="HPBE_0001550101-mRNA-1"/>
    </source>
</evidence>
<keyword evidence="8 12" id="KW-0547">Nucleotide-binding</keyword>
<evidence type="ECO:0000256" key="13">
    <source>
        <dbReference type="PIRSR" id="PIRSR001558-1"/>
    </source>
</evidence>
<keyword evidence="10 12" id="KW-0460">Magnesium</keyword>
<dbReference type="PIRSF" id="PIRSF001558">
    <property type="entry name" value="GSHase"/>
    <property type="match status" value="1"/>
</dbReference>
<comment type="pathway">
    <text evidence="1 12">Sulfur metabolism; glutathione biosynthesis; glutathione from L-cysteine and L-glutamate: step 2/2.</text>
</comment>
<evidence type="ECO:0000313" key="16">
    <source>
        <dbReference type="EMBL" id="VDP02966.1"/>
    </source>
</evidence>
<keyword evidence="9 12" id="KW-0067">ATP-binding</keyword>
<evidence type="ECO:0000256" key="1">
    <source>
        <dbReference type="ARBA" id="ARBA00004965"/>
    </source>
</evidence>
<dbReference type="GO" id="GO:0005829">
    <property type="term" value="C:cytosol"/>
    <property type="evidence" value="ECO:0007669"/>
    <property type="project" value="TreeGrafter"/>
</dbReference>
<dbReference type="Gene3D" id="3.40.50.1760">
    <property type="entry name" value="Glutathione synthase, substrate-binding domain superfamily, eukaryotic"/>
    <property type="match status" value="1"/>
</dbReference>
<dbReference type="NCBIfam" id="TIGR01986">
    <property type="entry name" value="glut_syn_euk"/>
    <property type="match status" value="1"/>
</dbReference>
<accession>A0A3P8E716</accession>
<comment type="similarity">
    <text evidence="2 12">Belongs to the eukaryotic GSH synthase family.</text>
</comment>